<dbReference type="InterPro" id="IPR006343">
    <property type="entry name" value="DnaB/C_C"/>
</dbReference>
<evidence type="ECO:0000256" key="1">
    <source>
        <dbReference type="ARBA" id="ARBA00093462"/>
    </source>
</evidence>
<dbReference type="Proteomes" id="UP000831859">
    <property type="component" value="Chromosome"/>
</dbReference>
<comment type="similarity">
    <text evidence="1">Belongs to the DnaB/DnaD family.</text>
</comment>
<dbReference type="Pfam" id="PF07261">
    <property type="entry name" value="DnaB_2"/>
    <property type="match status" value="1"/>
</dbReference>
<feature type="compositionally biased region" description="Polar residues" evidence="2">
    <location>
        <begin position="417"/>
        <end position="433"/>
    </location>
</feature>
<keyword evidence="6" id="KW-1185">Reference proteome</keyword>
<dbReference type="Pfam" id="PF25888">
    <property type="entry name" value="WHD_DnaB"/>
    <property type="match status" value="1"/>
</dbReference>
<sequence>MMENCSKLNPQDNFQIFSSYYNISDIERESLDMLYQPIIGINAYALINCFWRMYEHDTDFSMHANFELLAYLNIDIKAFYEARLKLEGSGLIKTYIKDNKYVYRLVNPLNPTEFFKDDLLSVTLLQIVGENRYTDLSNSLVNDTLSLDGFDDISKNFLQVFNIKGSELSKTPDVINQTKEMINDYEDKGSNKPNIDDDFDFSLILSILESSFVNLNDVKKNHELINSEHLLYGIDETNMARLIERSTNVNNNVFDPKKLKILADRQFNNQNSVQEDNRKTYIPEDTQKLDNSEKQIVEMAQEYSPIDFLQGLKVQVDGFVHDNEVRTIRDVIEVSVLKPEVINMITYHIIIDQKKSGLSRNLFTTIADNWSQKGVRTAEDAITEIRNRKKSNDEKKRERKRNYRKPIKEELPDWAKKSNSTKKNVSIDNNLSNSRRKELDDKLKKIRSWRKEGR</sequence>
<feature type="domain" description="Replicative helicase loading/DNA remodeling protein DnaB N-terminal winged helix" evidence="4">
    <location>
        <begin position="9"/>
        <end position="259"/>
    </location>
</feature>
<reference evidence="5 6" key="1">
    <citation type="journal article" date="2022" name="Int. J. Syst. Evol. Microbiol.">
        <title>Apilactobacillus apisilvae sp. nov., Nicolia spurrieriana gen. nov. sp. nov., Bombilactobacillus folatiphilus sp. nov. and Bombilactobacillus thymidiniphilus sp. nov., four new lactic acid bacterial isolates from stingless bees Tetragonula carbonaria and Austroplebeia australis.</title>
        <authorList>
            <person name="Oliphant S.A."/>
            <person name="Watson-Haigh N.S."/>
            <person name="Sumby K.M."/>
            <person name="Gardner J."/>
            <person name="Groom S."/>
            <person name="Jiranek V."/>
        </authorList>
    </citation>
    <scope>NUCLEOTIDE SEQUENCE [LARGE SCALE GENOMIC DNA]</scope>
    <source>
        <strain evidence="5 6">SG5_A10</strain>
    </source>
</reference>
<evidence type="ECO:0000259" key="4">
    <source>
        <dbReference type="Pfam" id="PF25888"/>
    </source>
</evidence>
<feature type="domain" description="DnaB/C C-terminal" evidence="3">
    <location>
        <begin position="315"/>
        <end position="383"/>
    </location>
</feature>
<evidence type="ECO:0000256" key="2">
    <source>
        <dbReference type="SAM" id="MobiDB-lite"/>
    </source>
</evidence>
<evidence type="ECO:0000313" key="5">
    <source>
        <dbReference type="EMBL" id="UQS85267.1"/>
    </source>
</evidence>
<dbReference type="EMBL" id="CP093362">
    <property type="protein sequence ID" value="UQS85267.1"/>
    <property type="molecule type" value="Genomic_DNA"/>
</dbReference>
<dbReference type="InterPro" id="IPR058660">
    <property type="entry name" value="WHD_DnaB"/>
</dbReference>
<accession>A0ABY4PI26</accession>
<proteinExistence type="inferred from homology"/>
<dbReference type="RefSeq" id="WP_249511244.1">
    <property type="nucleotide sequence ID" value="NZ_CP093362.1"/>
</dbReference>
<gene>
    <name evidence="5" type="ORF">MOO46_01375</name>
</gene>
<name>A0ABY4PI26_9LACO</name>
<organism evidence="5 6">
    <name type="scientific">Apilactobacillus apisilvae</name>
    <dbReference type="NCBI Taxonomy" id="2923364"/>
    <lineage>
        <taxon>Bacteria</taxon>
        <taxon>Bacillati</taxon>
        <taxon>Bacillota</taxon>
        <taxon>Bacilli</taxon>
        <taxon>Lactobacillales</taxon>
        <taxon>Lactobacillaceae</taxon>
        <taxon>Apilactobacillus</taxon>
    </lineage>
</organism>
<evidence type="ECO:0000313" key="6">
    <source>
        <dbReference type="Proteomes" id="UP000831859"/>
    </source>
</evidence>
<protein>
    <submittedName>
        <fullName evidence="5">DnaD domain protein</fullName>
    </submittedName>
</protein>
<evidence type="ECO:0000259" key="3">
    <source>
        <dbReference type="Pfam" id="PF07261"/>
    </source>
</evidence>
<feature type="compositionally biased region" description="Basic and acidic residues" evidence="2">
    <location>
        <begin position="406"/>
        <end position="416"/>
    </location>
</feature>
<feature type="region of interest" description="Disordered" evidence="2">
    <location>
        <begin position="389"/>
        <end position="439"/>
    </location>
</feature>